<protein>
    <recommendedName>
        <fullName evidence="1">Ig-like domain-containing protein</fullName>
    </recommendedName>
</protein>
<evidence type="ECO:0000313" key="2">
    <source>
        <dbReference type="EMBL" id="SFR67264.1"/>
    </source>
</evidence>
<evidence type="ECO:0000313" key="3">
    <source>
        <dbReference type="Proteomes" id="UP000243250"/>
    </source>
</evidence>
<name>A0A1I6IKR0_9EURY</name>
<dbReference type="RefSeq" id="WP_089883021.1">
    <property type="nucleotide sequence ID" value="NZ_FOYS01000006.1"/>
</dbReference>
<feature type="domain" description="Ig-like" evidence="1">
    <location>
        <begin position="38"/>
        <end position="116"/>
    </location>
</feature>
<dbReference type="InterPro" id="IPR058929">
    <property type="entry name" value="Ig_halo"/>
</dbReference>
<organism evidence="2 3">
    <name type="scientific">Halogeometricum limi</name>
    <dbReference type="NCBI Taxonomy" id="555875"/>
    <lineage>
        <taxon>Archaea</taxon>
        <taxon>Methanobacteriati</taxon>
        <taxon>Methanobacteriota</taxon>
        <taxon>Stenosarchaea group</taxon>
        <taxon>Halobacteria</taxon>
        <taxon>Halobacteriales</taxon>
        <taxon>Haloferacaceae</taxon>
        <taxon>Halogeometricum</taxon>
    </lineage>
</organism>
<dbReference type="OrthoDB" id="302731at2157"/>
<dbReference type="Proteomes" id="UP000243250">
    <property type="component" value="Unassembled WGS sequence"/>
</dbReference>
<proteinExistence type="predicted"/>
<sequence length="120" mass="13563">MYRRRYLATLTWTVPLAGCTGEPGDPITMLAVNEDDSTHSVTVWANQGRRLRVANTVDVASKELEQLGEMPWKTGVYRVTVRVDDELVLAEEFHSEEWFNQLDVFIANDGTVELHRGKAA</sequence>
<accession>A0A1I6IKR0</accession>
<gene>
    <name evidence="2" type="ORF">SAMN04488124_3341</name>
</gene>
<evidence type="ECO:0000259" key="1">
    <source>
        <dbReference type="Pfam" id="PF25942"/>
    </source>
</evidence>
<dbReference type="AlphaFoldDB" id="A0A1I6IKR0"/>
<keyword evidence="3" id="KW-1185">Reference proteome</keyword>
<dbReference type="Pfam" id="PF25942">
    <property type="entry name" value="Ig_halo"/>
    <property type="match status" value="1"/>
</dbReference>
<dbReference type="EMBL" id="FOYS01000006">
    <property type="protein sequence ID" value="SFR67264.1"/>
    <property type="molecule type" value="Genomic_DNA"/>
</dbReference>
<reference evidence="3" key="1">
    <citation type="submission" date="2016-10" db="EMBL/GenBank/DDBJ databases">
        <authorList>
            <person name="Varghese N."/>
            <person name="Submissions S."/>
        </authorList>
    </citation>
    <scope>NUCLEOTIDE SEQUENCE [LARGE SCALE GENOMIC DNA]</scope>
    <source>
        <strain evidence="3">CGMCC 1.8711</strain>
    </source>
</reference>